<gene>
    <name evidence="1" type="ORF">GALMADRAFT_1165525</name>
</gene>
<dbReference type="Proteomes" id="UP000027222">
    <property type="component" value="Unassembled WGS sequence"/>
</dbReference>
<dbReference type="EMBL" id="KL142372">
    <property type="protein sequence ID" value="KDR79845.1"/>
    <property type="molecule type" value="Genomic_DNA"/>
</dbReference>
<dbReference type="AlphaFoldDB" id="A0A067T9F9"/>
<dbReference type="HOGENOM" id="CLU_2885947_0_0_1"/>
<keyword evidence="2" id="KW-1185">Reference proteome</keyword>
<reference evidence="2" key="1">
    <citation type="journal article" date="2014" name="Proc. Natl. Acad. Sci. U.S.A.">
        <title>Extensive sampling of basidiomycete genomes demonstrates inadequacy of the white-rot/brown-rot paradigm for wood decay fungi.</title>
        <authorList>
            <person name="Riley R."/>
            <person name="Salamov A.A."/>
            <person name="Brown D.W."/>
            <person name="Nagy L.G."/>
            <person name="Floudas D."/>
            <person name="Held B.W."/>
            <person name="Levasseur A."/>
            <person name="Lombard V."/>
            <person name="Morin E."/>
            <person name="Otillar R."/>
            <person name="Lindquist E.A."/>
            <person name="Sun H."/>
            <person name="LaButti K.M."/>
            <person name="Schmutz J."/>
            <person name="Jabbour D."/>
            <person name="Luo H."/>
            <person name="Baker S.E."/>
            <person name="Pisabarro A.G."/>
            <person name="Walton J.D."/>
            <person name="Blanchette R.A."/>
            <person name="Henrissat B."/>
            <person name="Martin F."/>
            <person name="Cullen D."/>
            <person name="Hibbett D.S."/>
            <person name="Grigoriev I.V."/>
        </authorList>
    </citation>
    <scope>NUCLEOTIDE SEQUENCE [LARGE SCALE GENOMIC DNA]</scope>
    <source>
        <strain evidence="2">CBS 339.88</strain>
    </source>
</reference>
<evidence type="ECO:0000313" key="2">
    <source>
        <dbReference type="Proteomes" id="UP000027222"/>
    </source>
</evidence>
<protein>
    <submittedName>
        <fullName evidence="1">Uncharacterized protein</fullName>
    </submittedName>
</protein>
<evidence type="ECO:0000313" key="1">
    <source>
        <dbReference type="EMBL" id="KDR79845.1"/>
    </source>
</evidence>
<sequence length="63" mass="7226">MPFPLGDAWVCRLGVCMIDDDAVRTACRAEETPVRRETTTKMLRAIRNLKREDIAVSYSDILR</sequence>
<proteinExistence type="predicted"/>
<organism evidence="1 2">
    <name type="scientific">Galerina marginata (strain CBS 339.88)</name>
    <dbReference type="NCBI Taxonomy" id="685588"/>
    <lineage>
        <taxon>Eukaryota</taxon>
        <taxon>Fungi</taxon>
        <taxon>Dikarya</taxon>
        <taxon>Basidiomycota</taxon>
        <taxon>Agaricomycotina</taxon>
        <taxon>Agaricomycetes</taxon>
        <taxon>Agaricomycetidae</taxon>
        <taxon>Agaricales</taxon>
        <taxon>Agaricineae</taxon>
        <taxon>Strophariaceae</taxon>
        <taxon>Galerina</taxon>
    </lineage>
</organism>
<accession>A0A067T9F9</accession>
<name>A0A067T9F9_GALM3</name>